<dbReference type="PROSITE" id="PS50949">
    <property type="entry name" value="HTH_GNTR"/>
    <property type="match status" value="1"/>
</dbReference>
<dbReference type="SUPFAM" id="SSF64288">
    <property type="entry name" value="Chorismate lyase-like"/>
    <property type="match status" value="1"/>
</dbReference>
<dbReference type="PANTHER" id="PTHR44846:SF16">
    <property type="entry name" value="TRANSCRIPTIONAL REGULATOR PHNF-RELATED"/>
    <property type="match status" value="1"/>
</dbReference>
<sequence>MTSPSRMTFRAINEEITQCIGDRMWEPGGLIPSERALAVEFGVARGTVNRALQELARAGLVERKRRTCTRVVLHPVRGARIAIPLVAQEIAASGATYRYRLLLRAERAASACDADRLGIEPGATLLHVRCLHYSDDRRYQLEDRLINPAIASDTLQESFEKEGPNEWLVAVAPFSRAEFTLSCRLAKRRGGTLLEIDPKAPVFIGERRTWLLARPITAVRMLHPHTHRLMTTL</sequence>
<proteinExistence type="predicted"/>
<reference evidence="5 6" key="1">
    <citation type="submission" date="2019-12" db="EMBL/GenBank/DDBJ databases">
        <title>Shinella kummerowiae sp. nov., a symbiotic bacterium isolated from root nodules of the herbal legume Kummerowia stipulacea.</title>
        <authorList>
            <person name="Gao J."/>
        </authorList>
    </citation>
    <scope>NUCLEOTIDE SEQUENCE [LARGE SCALE GENOMIC DNA]</scope>
    <source>
        <strain evidence="5 6">CCBAU 25048</strain>
    </source>
</reference>
<evidence type="ECO:0000256" key="2">
    <source>
        <dbReference type="ARBA" id="ARBA00023125"/>
    </source>
</evidence>
<dbReference type="InterPro" id="IPR036390">
    <property type="entry name" value="WH_DNA-bd_sf"/>
</dbReference>
<evidence type="ECO:0000259" key="4">
    <source>
        <dbReference type="PROSITE" id="PS50949"/>
    </source>
</evidence>
<protein>
    <submittedName>
        <fullName evidence="5">UTRA domain-containing protein</fullName>
    </submittedName>
</protein>
<dbReference type="Pfam" id="PF00392">
    <property type="entry name" value="GntR"/>
    <property type="match status" value="1"/>
</dbReference>
<evidence type="ECO:0000256" key="3">
    <source>
        <dbReference type="ARBA" id="ARBA00023163"/>
    </source>
</evidence>
<keyword evidence="1" id="KW-0805">Transcription regulation</keyword>
<dbReference type="InterPro" id="IPR000524">
    <property type="entry name" value="Tscrpt_reg_HTH_GntR"/>
</dbReference>
<dbReference type="GO" id="GO:0003700">
    <property type="term" value="F:DNA-binding transcription factor activity"/>
    <property type="evidence" value="ECO:0007669"/>
    <property type="project" value="InterPro"/>
</dbReference>
<dbReference type="InterPro" id="IPR050679">
    <property type="entry name" value="Bact_HTH_transcr_reg"/>
</dbReference>
<feature type="domain" description="HTH gntR-type" evidence="4">
    <location>
        <begin position="6"/>
        <end position="74"/>
    </location>
</feature>
<organism evidence="5 6">
    <name type="scientific">Shinella kummerowiae</name>
    <dbReference type="NCBI Taxonomy" id="417745"/>
    <lineage>
        <taxon>Bacteria</taxon>
        <taxon>Pseudomonadati</taxon>
        <taxon>Pseudomonadota</taxon>
        <taxon>Alphaproteobacteria</taxon>
        <taxon>Hyphomicrobiales</taxon>
        <taxon>Rhizobiaceae</taxon>
        <taxon>Shinella</taxon>
    </lineage>
</organism>
<keyword evidence="3" id="KW-0804">Transcription</keyword>
<dbReference type="GO" id="GO:0003677">
    <property type="term" value="F:DNA binding"/>
    <property type="evidence" value="ECO:0007669"/>
    <property type="project" value="UniProtKB-KW"/>
</dbReference>
<dbReference type="InterPro" id="IPR011663">
    <property type="entry name" value="UTRA"/>
</dbReference>
<evidence type="ECO:0000313" key="6">
    <source>
        <dbReference type="Proteomes" id="UP000435802"/>
    </source>
</evidence>
<dbReference type="OrthoDB" id="9808698at2"/>
<dbReference type="InterPro" id="IPR028978">
    <property type="entry name" value="Chorismate_lyase_/UTRA_dom_sf"/>
</dbReference>
<comment type="caution">
    <text evidence="5">The sequence shown here is derived from an EMBL/GenBank/DDBJ whole genome shotgun (WGS) entry which is preliminary data.</text>
</comment>
<dbReference type="PANTHER" id="PTHR44846">
    <property type="entry name" value="MANNOSYL-D-GLYCERATE TRANSPORT/METABOLISM SYSTEM REPRESSOR MNGR-RELATED"/>
    <property type="match status" value="1"/>
</dbReference>
<dbReference type="Gene3D" id="1.10.10.10">
    <property type="entry name" value="Winged helix-like DNA-binding domain superfamily/Winged helix DNA-binding domain"/>
    <property type="match status" value="1"/>
</dbReference>
<dbReference type="InterPro" id="IPR036388">
    <property type="entry name" value="WH-like_DNA-bd_sf"/>
</dbReference>
<dbReference type="Gene3D" id="3.40.1410.10">
    <property type="entry name" value="Chorismate lyase-like"/>
    <property type="match status" value="1"/>
</dbReference>
<dbReference type="SMART" id="SM00345">
    <property type="entry name" value="HTH_GNTR"/>
    <property type="match status" value="1"/>
</dbReference>
<dbReference type="CDD" id="cd07377">
    <property type="entry name" value="WHTH_GntR"/>
    <property type="match status" value="1"/>
</dbReference>
<dbReference type="RefSeq" id="WP_160859164.1">
    <property type="nucleotide sequence ID" value="NZ_WUMK01000003.1"/>
</dbReference>
<accession>A0A6N8S9D7</accession>
<dbReference type="PRINTS" id="PR00035">
    <property type="entry name" value="HTHGNTR"/>
</dbReference>
<dbReference type="SMART" id="SM00866">
    <property type="entry name" value="UTRA"/>
    <property type="match status" value="1"/>
</dbReference>
<evidence type="ECO:0000256" key="1">
    <source>
        <dbReference type="ARBA" id="ARBA00023015"/>
    </source>
</evidence>
<keyword evidence="6" id="KW-1185">Reference proteome</keyword>
<dbReference type="EMBL" id="WUMK01000003">
    <property type="protein sequence ID" value="MXN45684.1"/>
    <property type="molecule type" value="Genomic_DNA"/>
</dbReference>
<dbReference type="SUPFAM" id="SSF46785">
    <property type="entry name" value="Winged helix' DNA-binding domain"/>
    <property type="match status" value="1"/>
</dbReference>
<dbReference type="Proteomes" id="UP000435802">
    <property type="component" value="Unassembled WGS sequence"/>
</dbReference>
<evidence type="ECO:0000313" key="5">
    <source>
        <dbReference type="EMBL" id="MXN45684.1"/>
    </source>
</evidence>
<keyword evidence="2" id="KW-0238">DNA-binding</keyword>
<dbReference type="AlphaFoldDB" id="A0A6N8S9D7"/>
<name>A0A6N8S9D7_9HYPH</name>
<gene>
    <name evidence="5" type="ORF">GR138_10810</name>
</gene>
<dbReference type="Pfam" id="PF07702">
    <property type="entry name" value="UTRA"/>
    <property type="match status" value="1"/>
</dbReference>